<reference evidence="2" key="1">
    <citation type="submission" date="2025-08" db="UniProtKB">
        <authorList>
            <consortium name="RefSeq"/>
        </authorList>
    </citation>
    <scope>IDENTIFICATION</scope>
    <source>
        <tissue evidence="2">Whole blood</tissue>
    </source>
</reference>
<organism evidence="1 2">
    <name type="scientific">Panthera pardus</name>
    <name type="common">Leopard</name>
    <name type="synonym">Felis pardus</name>
    <dbReference type="NCBI Taxonomy" id="9691"/>
    <lineage>
        <taxon>Eukaryota</taxon>
        <taxon>Metazoa</taxon>
        <taxon>Chordata</taxon>
        <taxon>Craniata</taxon>
        <taxon>Vertebrata</taxon>
        <taxon>Euteleostomi</taxon>
        <taxon>Mammalia</taxon>
        <taxon>Eutheria</taxon>
        <taxon>Laurasiatheria</taxon>
        <taxon>Carnivora</taxon>
        <taxon>Feliformia</taxon>
        <taxon>Felidae</taxon>
        <taxon>Pantherinae</taxon>
        <taxon>Panthera</taxon>
    </lineage>
</organism>
<keyword evidence="1" id="KW-1185">Reference proteome</keyword>
<dbReference type="AlphaFoldDB" id="A0A9V1DXT9"/>
<proteinExistence type="predicted"/>
<evidence type="ECO:0000313" key="1">
    <source>
        <dbReference type="Proteomes" id="UP001165780"/>
    </source>
</evidence>
<evidence type="ECO:0000313" key="2">
    <source>
        <dbReference type="RefSeq" id="XP_019269793.2"/>
    </source>
</evidence>
<protein>
    <submittedName>
        <fullName evidence="2">Toll-like receptor 10 isoform X2</fullName>
    </submittedName>
</protein>
<accession>A0A9V1DXT9</accession>
<dbReference type="GeneID" id="109246297"/>
<sequence length="189" mass="21827">MLCMCILLPFFKKVLEDCNKFMQRVMPLACSRGQRSLSFTEKLDSSTPAASSGPANKSSTPAALLESLQARGCLRVWIFFHWSLIKPGQFFYSEWMIPSLCDPDCCCHQPEDIWNHKDRNHSVYFCFRPSMCMVGEWINKLWYIRIMEYYPVLEGNKLSNYAKNGGTLNAYYLQAIQMGCKGVLNMAWQ</sequence>
<dbReference type="CTD" id="81793"/>
<dbReference type="RefSeq" id="XP_019269793.2">
    <property type="nucleotide sequence ID" value="XM_019414248.2"/>
</dbReference>
<dbReference type="Proteomes" id="UP001165780">
    <property type="component" value="Unplaced"/>
</dbReference>
<name>A0A9V1DXT9_PANPR</name>
<gene>
    <name evidence="2" type="primary">TLR10</name>
</gene>